<feature type="transmembrane region" description="Helical" evidence="1">
    <location>
        <begin position="140"/>
        <end position="167"/>
    </location>
</feature>
<accession>A0AAU8HSG8</accession>
<dbReference type="AlphaFoldDB" id="A0AAU8HSG8"/>
<dbReference type="EMBL" id="CP159485">
    <property type="protein sequence ID" value="XCI28444.1"/>
    <property type="molecule type" value="Genomic_DNA"/>
</dbReference>
<feature type="transmembrane region" description="Helical" evidence="1">
    <location>
        <begin position="86"/>
        <end position="104"/>
    </location>
</feature>
<proteinExistence type="predicted"/>
<dbReference type="Pfam" id="PF09605">
    <property type="entry name" value="Trep_Strep"/>
    <property type="match status" value="1"/>
</dbReference>
<keyword evidence="1" id="KW-0472">Membrane</keyword>
<dbReference type="InterPro" id="IPR011733">
    <property type="entry name" value="CHP02185_IM"/>
</dbReference>
<reference evidence="2" key="1">
    <citation type="journal article" date="2018" name="Antonie Van Leeuwenhoek">
        <title>Proteinivorax hydrogeniformans sp. nov., an anaerobic, haloalkaliphilic bacterium fermenting proteinaceous compounds with high hydrogen production.</title>
        <authorList>
            <person name="Boltyanskaya Y."/>
            <person name="Detkova E."/>
            <person name="Pimenov N."/>
            <person name="Kevbrin V."/>
        </authorList>
    </citation>
    <scope>NUCLEOTIDE SEQUENCE</scope>
    <source>
        <strain evidence="2">Z-710</strain>
    </source>
</reference>
<keyword evidence="1" id="KW-1133">Transmembrane helix</keyword>
<sequence length="176" mass="18878">MKQKAILSKDVALIGILAALSVVLGIVVLPVLMSLPLPIFKPIVLAPLFSLVVMGLMERTNKKGAVSLLAIVKGGLLSFFSPVMFLIVVFAGVCTEIINIILLSENSNNKKIIVSAAYSAFHVPFGVLFANVLLGYEFLAFFSTILLTILAFCVGGLANILMFKFIINKAFKASKS</sequence>
<reference evidence="2" key="2">
    <citation type="submission" date="2024-06" db="EMBL/GenBank/DDBJ databases">
        <authorList>
            <person name="Petrova K.O."/>
            <person name="Toshchakov S.V."/>
            <person name="Boltjanskaja Y.V."/>
            <person name="Kevbrin V.V."/>
        </authorList>
    </citation>
    <scope>NUCLEOTIDE SEQUENCE</scope>
    <source>
        <strain evidence="2">Z-710</strain>
    </source>
</reference>
<evidence type="ECO:0000256" key="1">
    <source>
        <dbReference type="SAM" id="Phobius"/>
    </source>
</evidence>
<keyword evidence="1" id="KW-0812">Transmembrane</keyword>
<dbReference type="RefSeq" id="WP_353893000.1">
    <property type="nucleotide sequence ID" value="NZ_CP159485.1"/>
</dbReference>
<organism evidence="2">
    <name type="scientific">Proteinivorax hydrogeniformans</name>
    <dbReference type="NCBI Taxonomy" id="1826727"/>
    <lineage>
        <taxon>Bacteria</taxon>
        <taxon>Bacillati</taxon>
        <taxon>Bacillota</taxon>
        <taxon>Clostridia</taxon>
        <taxon>Eubacteriales</taxon>
        <taxon>Proteinivoracaceae</taxon>
        <taxon>Proteinivorax</taxon>
    </lineage>
</organism>
<feature type="transmembrane region" description="Helical" evidence="1">
    <location>
        <begin position="116"/>
        <end position="134"/>
    </location>
</feature>
<feature type="transmembrane region" description="Helical" evidence="1">
    <location>
        <begin position="12"/>
        <end position="33"/>
    </location>
</feature>
<protein>
    <submittedName>
        <fullName evidence="2">MptD family putative ECF transporter S component</fullName>
    </submittedName>
</protein>
<name>A0AAU8HSG8_9FIRM</name>
<gene>
    <name evidence="2" type="ORF">PRVXH_002404</name>
</gene>
<evidence type="ECO:0000313" key="2">
    <source>
        <dbReference type="EMBL" id="XCI28444.1"/>
    </source>
</evidence>